<reference evidence="3" key="1">
    <citation type="submission" date="2016-08" db="EMBL/GenBank/DDBJ databases">
        <title>Complete genome of Cloacibacillus porcorum.</title>
        <authorList>
            <person name="Looft T."/>
            <person name="Bayles D.O."/>
            <person name="Alt D.P."/>
        </authorList>
    </citation>
    <scope>NUCLEOTIDE SEQUENCE [LARGE SCALE GENOMIC DNA]</scope>
    <source>
        <strain evidence="3">CL-84</strain>
    </source>
</reference>
<dbReference type="PANTHER" id="PTHR42942:SF1">
    <property type="entry name" value="ALKYLTRANSFERASE-LIKE PROTEIN 1"/>
    <property type="match status" value="1"/>
</dbReference>
<dbReference type="Proteomes" id="UP000093044">
    <property type="component" value="Chromosome"/>
</dbReference>
<evidence type="ECO:0000313" key="3">
    <source>
        <dbReference type="EMBL" id="ANZ45734.1"/>
    </source>
</evidence>
<dbReference type="CDD" id="cd06445">
    <property type="entry name" value="ATase"/>
    <property type="match status" value="1"/>
</dbReference>
<dbReference type="InterPro" id="IPR014048">
    <property type="entry name" value="MethylDNA_cys_MeTrfase_DNA-bd"/>
</dbReference>
<dbReference type="GO" id="GO:0008168">
    <property type="term" value="F:methyltransferase activity"/>
    <property type="evidence" value="ECO:0007669"/>
    <property type="project" value="UniProtKB-KW"/>
</dbReference>
<protein>
    <submittedName>
        <fullName evidence="3">Cysteine methyltransferase</fullName>
    </submittedName>
</protein>
<dbReference type="EMBL" id="CP016757">
    <property type="protein sequence ID" value="ANZ45734.1"/>
    <property type="molecule type" value="Genomic_DNA"/>
</dbReference>
<evidence type="ECO:0000313" key="4">
    <source>
        <dbReference type="Proteomes" id="UP000093044"/>
    </source>
</evidence>
<keyword evidence="3" id="KW-0489">Methyltransferase</keyword>
<dbReference type="InterPro" id="IPR036388">
    <property type="entry name" value="WH-like_DNA-bd_sf"/>
</dbReference>
<dbReference type="Gene3D" id="1.10.10.10">
    <property type="entry name" value="Winged helix-like DNA-binding domain superfamily/Winged helix DNA-binding domain"/>
    <property type="match status" value="1"/>
</dbReference>
<accession>A0A1B2I6Z2</accession>
<dbReference type="SUPFAM" id="SSF46767">
    <property type="entry name" value="Methylated DNA-protein cysteine methyltransferase, C-terminal domain"/>
    <property type="match status" value="1"/>
</dbReference>
<dbReference type="InterPro" id="IPR052520">
    <property type="entry name" value="ATL_DNA_repair"/>
</dbReference>
<organism evidence="3 4">
    <name type="scientific">Cloacibacillus porcorum</name>
    <dbReference type="NCBI Taxonomy" id="1197717"/>
    <lineage>
        <taxon>Bacteria</taxon>
        <taxon>Thermotogati</taxon>
        <taxon>Synergistota</taxon>
        <taxon>Synergistia</taxon>
        <taxon>Synergistales</taxon>
        <taxon>Synergistaceae</taxon>
        <taxon>Cloacibacillus</taxon>
    </lineage>
</organism>
<dbReference type="InterPro" id="IPR036217">
    <property type="entry name" value="MethylDNA_cys_MeTrfase_DNAb"/>
</dbReference>
<dbReference type="KEGG" id="cpor:BED41_11985"/>
<keyword evidence="1" id="KW-0227">DNA damage</keyword>
<evidence type="ECO:0000256" key="1">
    <source>
        <dbReference type="ARBA" id="ARBA00022763"/>
    </source>
</evidence>
<feature type="domain" description="Methylated-DNA-[protein]-cysteine S-methyltransferase DNA binding" evidence="2">
    <location>
        <begin position="6"/>
        <end position="82"/>
    </location>
</feature>
<dbReference type="PANTHER" id="PTHR42942">
    <property type="entry name" value="6-O-METHYLGUANINE DNA METHYLTRANSFERASE"/>
    <property type="match status" value="1"/>
</dbReference>
<name>A0A1B2I6Z2_9BACT</name>
<dbReference type="GO" id="GO:0006281">
    <property type="term" value="P:DNA repair"/>
    <property type="evidence" value="ECO:0007669"/>
    <property type="project" value="InterPro"/>
</dbReference>
<gene>
    <name evidence="3" type="ORF">BED41_11985</name>
</gene>
<dbReference type="AlphaFoldDB" id="A0A1B2I6Z2"/>
<evidence type="ECO:0000259" key="2">
    <source>
        <dbReference type="Pfam" id="PF01035"/>
    </source>
</evidence>
<dbReference type="GO" id="GO:0032259">
    <property type="term" value="P:methylation"/>
    <property type="evidence" value="ECO:0007669"/>
    <property type="project" value="UniProtKB-KW"/>
</dbReference>
<keyword evidence="4" id="KW-1185">Reference proteome</keyword>
<keyword evidence="3" id="KW-0808">Transferase</keyword>
<dbReference type="Pfam" id="PF01035">
    <property type="entry name" value="DNA_binding_1"/>
    <property type="match status" value="1"/>
</dbReference>
<sequence>MFLDSFFDRVYRLVKKIPRGKVASYGQIAWMLDSPRAARQVGWAMRRSPKGLPWQRVVRADGSIAVGVDGGVCRALLEAEGVLFLPDGRVDMRACRWNGKG</sequence>
<proteinExistence type="predicted"/>